<comment type="subcellular location">
    <subcellularLocation>
        <location evidence="1">Cell membrane</location>
        <topology evidence="1">Multi-pass membrane protein</topology>
    </subcellularLocation>
</comment>
<dbReference type="GO" id="GO:0005886">
    <property type="term" value="C:plasma membrane"/>
    <property type="evidence" value="ECO:0007669"/>
    <property type="project" value="UniProtKB-SubCell"/>
</dbReference>
<gene>
    <name evidence="9" type="ORF">A6A20_06655</name>
</gene>
<dbReference type="Gene3D" id="1.10.3470.10">
    <property type="entry name" value="ABC transporter involved in vitamin B12 uptake, BtuC"/>
    <property type="match status" value="1"/>
</dbReference>
<evidence type="ECO:0000256" key="1">
    <source>
        <dbReference type="ARBA" id="ARBA00004651"/>
    </source>
</evidence>
<feature type="transmembrane region" description="Helical" evidence="8">
    <location>
        <begin position="148"/>
        <end position="170"/>
    </location>
</feature>
<feature type="transmembrane region" description="Helical" evidence="8">
    <location>
        <begin position="307"/>
        <end position="326"/>
    </location>
</feature>
<feature type="transmembrane region" description="Helical" evidence="8">
    <location>
        <begin position="240"/>
        <end position="267"/>
    </location>
</feature>
<dbReference type="RefSeq" id="WP_279572719.1">
    <property type="nucleotide sequence ID" value="NZ_LWID01000001.1"/>
</dbReference>
<dbReference type="PANTHER" id="PTHR30472:SF25">
    <property type="entry name" value="ABC TRANSPORTER PERMEASE PROTEIN MJ0876-RELATED"/>
    <property type="match status" value="1"/>
</dbReference>
<evidence type="ECO:0000256" key="4">
    <source>
        <dbReference type="ARBA" id="ARBA00022475"/>
    </source>
</evidence>
<evidence type="ECO:0000313" key="10">
    <source>
        <dbReference type="Proteomes" id="UP001155500"/>
    </source>
</evidence>
<dbReference type="FunFam" id="1.10.3470.10:FF:000001">
    <property type="entry name" value="Vitamin B12 ABC transporter permease BtuC"/>
    <property type="match status" value="1"/>
</dbReference>
<dbReference type="InterPro" id="IPR000522">
    <property type="entry name" value="ABC_transptr_permease_BtuC"/>
</dbReference>
<proteinExistence type="inferred from homology"/>
<feature type="transmembrane region" description="Helical" evidence="8">
    <location>
        <begin position="91"/>
        <end position="112"/>
    </location>
</feature>
<evidence type="ECO:0000313" key="9">
    <source>
        <dbReference type="EMBL" id="MDG6895305.1"/>
    </source>
</evidence>
<comment type="similarity">
    <text evidence="2">Belongs to the binding-protein-dependent transport system permease family. FecCD subfamily.</text>
</comment>
<evidence type="ECO:0000256" key="7">
    <source>
        <dbReference type="ARBA" id="ARBA00023136"/>
    </source>
</evidence>
<dbReference type="AlphaFoldDB" id="A0A9X4SI70"/>
<feature type="transmembrane region" description="Helical" evidence="8">
    <location>
        <begin position="60"/>
        <end position="79"/>
    </location>
</feature>
<dbReference type="GO" id="GO:0022857">
    <property type="term" value="F:transmembrane transporter activity"/>
    <property type="evidence" value="ECO:0007669"/>
    <property type="project" value="InterPro"/>
</dbReference>
<comment type="caution">
    <text evidence="9">The sequence shown here is derived from an EMBL/GenBank/DDBJ whole genome shotgun (WGS) entry which is preliminary data.</text>
</comment>
<dbReference type="Pfam" id="PF01032">
    <property type="entry name" value="FecCD"/>
    <property type="match status" value="1"/>
</dbReference>
<protein>
    <submittedName>
        <fullName evidence="9">Iron ABC transporter permease</fullName>
    </submittedName>
</protein>
<dbReference type="SUPFAM" id="SSF81345">
    <property type="entry name" value="ABC transporter involved in vitamin B12 uptake, BtuC"/>
    <property type="match status" value="1"/>
</dbReference>
<evidence type="ECO:0000256" key="5">
    <source>
        <dbReference type="ARBA" id="ARBA00022692"/>
    </source>
</evidence>
<keyword evidence="3" id="KW-0813">Transport</keyword>
<feature type="transmembrane region" description="Helical" evidence="8">
    <location>
        <begin position="117"/>
        <end position="136"/>
    </location>
</feature>
<dbReference type="GO" id="GO:0033214">
    <property type="term" value="P:siderophore-iron import into cell"/>
    <property type="evidence" value="ECO:0007669"/>
    <property type="project" value="TreeGrafter"/>
</dbReference>
<dbReference type="CDD" id="cd06550">
    <property type="entry name" value="TM_ABC_iron-siderophores_like"/>
    <property type="match status" value="1"/>
</dbReference>
<dbReference type="Proteomes" id="UP001155500">
    <property type="component" value="Unassembled WGS sequence"/>
</dbReference>
<dbReference type="EMBL" id="LWID01000001">
    <property type="protein sequence ID" value="MDG6895305.1"/>
    <property type="molecule type" value="Genomic_DNA"/>
</dbReference>
<dbReference type="PANTHER" id="PTHR30472">
    <property type="entry name" value="FERRIC ENTEROBACTIN TRANSPORT SYSTEM PERMEASE PROTEIN"/>
    <property type="match status" value="1"/>
</dbReference>
<keyword evidence="4" id="KW-1003">Cell membrane</keyword>
<evidence type="ECO:0000256" key="2">
    <source>
        <dbReference type="ARBA" id="ARBA00007935"/>
    </source>
</evidence>
<name>A0A9X4SI70_9PAST</name>
<keyword evidence="6 8" id="KW-1133">Transmembrane helix</keyword>
<accession>A0A9X4SI70</accession>
<keyword evidence="10" id="KW-1185">Reference proteome</keyword>
<dbReference type="InterPro" id="IPR037294">
    <property type="entry name" value="ABC_BtuC-like"/>
</dbReference>
<reference evidence="9" key="1">
    <citation type="submission" date="2016-03" db="EMBL/GenBank/DDBJ databases">
        <title>Co-evolution between Pasteurellaceae and their hosts.</title>
        <authorList>
            <person name="Hansen M.J."/>
            <person name="Bojesen A.M."/>
            <person name="Planet P."/>
        </authorList>
    </citation>
    <scope>NUCLEOTIDE SEQUENCE</scope>
    <source>
        <strain evidence="9">146/S8/89</strain>
    </source>
</reference>
<evidence type="ECO:0000256" key="3">
    <source>
        <dbReference type="ARBA" id="ARBA00022448"/>
    </source>
</evidence>
<feature type="transmembrane region" description="Helical" evidence="8">
    <location>
        <begin position="191"/>
        <end position="208"/>
    </location>
</feature>
<organism evidence="9 10">
    <name type="scientific">Volucribacter amazonae</name>
    <dbReference type="NCBI Taxonomy" id="256731"/>
    <lineage>
        <taxon>Bacteria</taxon>
        <taxon>Pseudomonadati</taxon>
        <taxon>Pseudomonadota</taxon>
        <taxon>Gammaproteobacteria</taxon>
        <taxon>Pasteurellales</taxon>
        <taxon>Pasteurellaceae</taxon>
        <taxon>Volucribacter</taxon>
    </lineage>
</organism>
<evidence type="ECO:0000256" key="8">
    <source>
        <dbReference type="SAM" id="Phobius"/>
    </source>
</evidence>
<evidence type="ECO:0000256" key="6">
    <source>
        <dbReference type="ARBA" id="ARBA00022989"/>
    </source>
</evidence>
<sequence length="332" mass="35584">MRYSLFLFIGWAILLMLFLLSLSVGAVSLDLKQNFLALFGQGNSQVVFIVQQLRLPRTLLCLLIGAILAICGSVLQGLFRNPLADPSVIGVSAGAALGAGIAIVLIPSGLFFWQTHLIAIFAFIGGLMATLFVYKIGRSEFGSDVKLMLLSGIAIGSLAFAFLGILQFIANDSALRELSMWQLGSLSQANSYNITLCAMVFILIYWRFSHLAQALNALLLGDLEARHLGIDIEKVKYHCIIFTALAVGIAVASAGIIGFIGLVIPHICRTLLGANHRPLIPASALLGAIILLTSDILARIIAPPAEIPIGILTALLGTPFFIYLLIKSRQQG</sequence>
<keyword evidence="7 8" id="KW-0472">Membrane</keyword>
<keyword evidence="5 8" id="KW-0812">Transmembrane</keyword>
<feature type="transmembrane region" description="Helical" evidence="8">
    <location>
        <begin position="279"/>
        <end position="301"/>
    </location>
</feature>